<proteinExistence type="predicted"/>
<organism evidence="3 4">
    <name type="scientific">Colocasia esculenta</name>
    <name type="common">Wild taro</name>
    <name type="synonym">Arum esculentum</name>
    <dbReference type="NCBI Taxonomy" id="4460"/>
    <lineage>
        <taxon>Eukaryota</taxon>
        <taxon>Viridiplantae</taxon>
        <taxon>Streptophyta</taxon>
        <taxon>Embryophyta</taxon>
        <taxon>Tracheophyta</taxon>
        <taxon>Spermatophyta</taxon>
        <taxon>Magnoliopsida</taxon>
        <taxon>Liliopsida</taxon>
        <taxon>Araceae</taxon>
        <taxon>Aroideae</taxon>
        <taxon>Colocasieae</taxon>
        <taxon>Colocasia</taxon>
    </lineage>
</organism>
<evidence type="ECO:0000256" key="1">
    <source>
        <dbReference type="SAM" id="Coils"/>
    </source>
</evidence>
<accession>A0A843TV01</accession>
<gene>
    <name evidence="3" type="ORF">Taro_005597</name>
</gene>
<keyword evidence="1" id="KW-0175">Coiled coil</keyword>
<keyword evidence="4" id="KW-1185">Reference proteome</keyword>
<protein>
    <submittedName>
        <fullName evidence="3">Uncharacterized protein</fullName>
    </submittedName>
</protein>
<dbReference type="AlphaFoldDB" id="A0A843TV01"/>
<dbReference type="EMBL" id="NMUH01000159">
    <property type="protein sequence ID" value="MQL73253.1"/>
    <property type="molecule type" value="Genomic_DNA"/>
</dbReference>
<feature type="compositionally biased region" description="Polar residues" evidence="2">
    <location>
        <begin position="158"/>
        <end position="175"/>
    </location>
</feature>
<feature type="coiled-coil region" evidence="1">
    <location>
        <begin position="5"/>
        <end position="32"/>
    </location>
</feature>
<evidence type="ECO:0000313" key="3">
    <source>
        <dbReference type="EMBL" id="MQL73253.1"/>
    </source>
</evidence>
<evidence type="ECO:0000256" key="2">
    <source>
        <dbReference type="SAM" id="MobiDB-lite"/>
    </source>
</evidence>
<sequence>MKNGLDVMLNKLQTSEKEVVALKAEKQKIQNELKNTSFTSVRTKKNEKKSTITFVKSAMNKNPDISNGKLVKVLVQKQKEKKENATVKKIHLPSPSVQKAPRQVQNSHHAKSHQKDPNKCGSQNQLDQQAEDVDTRSGQVDTSPRFQKTQLPEKGGQVDTSSGQIDTSSGQVDTRPSFQQTSFAEMGEQVDTRSGQVDTLRLKICLHLQKLQAILSRGRTRESRGIPGEKVTVQGKGADPTEEAEEKKDFWHFRCHQSRASPIEENLHRIPSSLLN</sequence>
<feature type="region of interest" description="Disordered" evidence="2">
    <location>
        <begin position="81"/>
        <end position="175"/>
    </location>
</feature>
<dbReference type="Proteomes" id="UP000652761">
    <property type="component" value="Unassembled WGS sequence"/>
</dbReference>
<reference evidence="3" key="1">
    <citation type="submission" date="2017-07" db="EMBL/GenBank/DDBJ databases">
        <title>Taro Niue Genome Assembly and Annotation.</title>
        <authorList>
            <person name="Atibalentja N."/>
            <person name="Keating K."/>
            <person name="Fields C.J."/>
        </authorList>
    </citation>
    <scope>NUCLEOTIDE SEQUENCE</scope>
    <source>
        <strain evidence="3">Niue_2</strain>
        <tissue evidence="3">Leaf</tissue>
    </source>
</reference>
<name>A0A843TV01_COLES</name>
<comment type="caution">
    <text evidence="3">The sequence shown here is derived from an EMBL/GenBank/DDBJ whole genome shotgun (WGS) entry which is preliminary data.</text>
</comment>
<evidence type="ECO:0000313" key="4">
    <source>
        <dbReference type="Proteomes" id="UP000652761"/>
    </source>
</evidence>
<feature type="compositionally biased region" description="Polar residues" evidence="2">
    <location>
        <begin position="136"/>
        <end position="150"/>
    </location>
</feature>